<keyword evidence="2" id="KW-1185">Reference proteome</keyword>
<name>A0A1E1JTD3_9HELO</name>
<evidence type="ECO:0000313" key="1">
    <source>
        <dbReference type="EMBL" id="CZS89063.1"/>
    </source>
</evidence>
<evidence type="ECO:0000313" key="2">
    <source>
        <dbReference type="Proteomes" id="UP000178912"/>
    </source>
</evidence>
<sequence>MSTLIMVASPLSEICPASESSYSFGGNVCQDPASTGENPYRMYCIMYLDSDDENGAYIKKRPDENVLVLVLVLVPQPKSTARGFRWSRPNVVARFLLSYIVIGAVRFEVEDMSYIAETGLGNVRICGPFGG</sequence>
<accession>A0A1E1JTD3</accession>
<proteinExistence type="predicted"/>
<reference evidence="2" key="1">
    <citation type="submission" date="2016-03" db="EMBL/GenBank/DDBJ databases">
        <authorList>
            <person name="Guldener U."/>
        </authorList>
    </citation>
    <scope>NUCLEOTIDE SEQUENCE [LARGE SCALE GENOMIC DNA]</scope>
    <source>
        <strain evidence="2">04CH-RAC-A.6.1</strain>
    </source>
</reference>
<dbReference type="EMBL" id="FJUX01000002">
    <property type="protein sequence ID" value="CZS89063.1"/>
    <property type="molecule type" value="Genomic_DNA"/>
</dbReference>
<dbReference type="AlphaFoldDB" id="A0A1E1JTD3"/>
<gene>
    <name evidence="1" type="ORF">RAG0_00538</name>
</gene>
<protein>
    <submittedName>
        <fullName evidence="1">Uncharacterized protein</fullName>
    </submittedName>
</protein>
<organism evidence="1 2">
    <name type="scientific">Rhynchosporium agropyri</name>
    <dbReference type="NCBI Taxonomy" id="914238"/>
    <lineage>
        <taxon>Eukaryota</taxon>
        <taxon>Fungi</taxon>
        <taxon>Dikarya</taxon>
        <taxon>Ascomycota</taxon>
        <taxon>Pezizomycotina</taxon>
        <taxon>Leotiomycetes</taxon>
        <taxon>Helotiales</taxon>
        <taxon>Ploettnerulaceae</taxon>
        <taxon>Rhynchosporium</taxon>
    </lineage>
</organism>
<dbReference type="Proteomes" id="UP000178912">
    <property type="component" value="Unassembled WGS sequence"/>
</dbReference>